<dbReference type="Proteomes" id="UP000283786">
    <property type="component" value="Chromosome"/>
</dbReference>
<dbReference type="InterPro" id="IPR005913">
    <property type="entry name" value="dTDP_dehydrorham_reduct"/>
</dbReference>
<feature type="domain" description="RmlD-like substrate binding" evidence="7">
    <location>
        <begin position="1"/>
        <end position="278"/>
    </location>
</feature>
<dbReference type="GO" id="GO:0008831">
    <property type="term" value="F:dTDP-4-dehydrorhamnose reductase activity"/>
    <property type="evidence" value="ECO:0007669"/>
    <property type="project" value="UniProtKB-EC"/>
</dbReference>
<dbReference type="UniPathway" id="UPA00124"/>
<protein>
    <recommendedName>
        <fullName evidence="4 6">dTDP-4-dehydrorhamnose reductase</fullName>
        <ecNumber evidence="3 6">1.1.1.133</ecNumber>
    </recommendedName>
</protein>
<dbReference type="PANTHER" id="PTHR10491:SF4">
    <property type="entry name" value="METHIONINE ADENOSYLTRANSFERASE 2 SUBUNIT BETA"/>
    <property type="match status" value="1"/>
</dbReference>
<dbReference type="RefSeq" id="WP_119837689.1">
    <property type="nucleotide sequence ID" value="NZ_CP060436.1"/>
</dbReference>
<name>A0A418SKV0_9RHOB</name>
<keyword evidence="9" id="KW-1185">Reference proteome</keyword>
<evidence type="ECO:0000256" key="3">
    <source>
        <dbReference type="ARBA" id="ARBA00012929"/>
    </source>
</evidence>
<proteinExistence type="inferred from homology"/>
<dbReference type="GO" id="GO:0019305">
    <property type="term" value="P:dTDP-rhamnose biosynthetic process"/>
    <property type="evidence" value="ECO:0007669"/>
    <property type="project" value="UniProtKB-UniPathway"/>
</dbReference>
<dbReference type="AlphaFoldDB" id="A0A418SKV0"/>
<evidence type="ECO:0000256" key="2">
    <source>
        <dbReference type="ARBA" id="ARBA00010944"/>
    </source>
</evidence>
<evidence type="ECO:0000256" key="1">
    <source>
        <dbReference type="ARBA" id="ARBA00004781"/>
    </source>
</evidence>
<dbReference type="GO" id="GO:0005829">
    <property type="term" value="C:cytosol"/>
    <property type="evidence" value="ECO:0007669"/>
    <property type="project" value="TreeGrafter"/>
</dbReference>
<dbReference type="CDD" id="cd05254">
    <property type="entry name" value="dTDP_HR_like_SDR_e"/>
    <property type="match status" value="1"/>
</dbReference>
<dbReference type="KEGG" id="palw:PSAL_022000"/>
<comment type="catalytic activity">
    <reaction evidence="5 6">
        <text>dTDP-beta-L-rhamnose + NADP(+) = dTDP-4-dehydro-beta-L-rhamnose + NADPH + H(+)</text>
        <dbReference type="Rhea" id="RHEA:21796"/>
        <dbReference type="ChEBI" id="CHEBI:15378"/>
        <dbReference type="ChEBI" id="CHEBI:57510"/>
        <dbReference type="ChEBI" id="CHEBI:57783"/>
        <dbReference type="ChEBI" id="CHEBI:58349"/>
        <dbReference type="ChEBI" id="CHEBI:62830"/>
        <dbReference type="EC" id="1.1.1.133"/>
    </reaction>
</comment>
<sequence length="283" mass="30162">MKILVFGKNGQVGRELTKMPHVLALDRSVADLSVPGACARAIAEAEPDLVINAAAFTAVDKAEAEVRLAQRINGEAPGEMARACAALGRPFLHVSSDYVFDGSGRAARRETARCKPINTYGHSKLEGEEAVIAAAGRWGILRTSWVFSAHGQNFVRTILRLSDTRAELQVVEDQIGGPTPAADIARALMCIGRAMVGGHPGGLYHFSGQPPTSWAGFAREVFARTGRQVSVTGIASSGYPTPAARPLNSRLDCRKIAEDFGLRAPDWKAGLDKVLAEMEGVTT</sequence>
<comment type="cofactor">
    <cofactor evidence="6">
        <name>Mg(2+)</name>
        <dbReference type="ChEBI" id="CHEBI:18420"/>
    </cofactor>
    <text evidence="6">Binds 1 Mg(2+) ion per monomer.</text>
</comment>
<dbReference type="Gene3D" id="3.40.50.720">
    <property type="entry name" value="NAD(P)-binding Rossmann-like Domain"/>
    <property type="match status" value="1"/>
</dbReference>
<dbReference type="SUPFAM" id="SSF51735">
    <property type="entry name" value="NAD(P)-binding Rossmann-fold domains"/>
    <property type="match status" value="1"/>
</dbReference>
<dbReference type="EC" id="1.1.1.133" evidence="3 6"/>
<keyword evidence="6 8" id="KW-0560">Oxidoreductase</keyword>
<evidence type="ECO:0000313" key="8">
    <source>
        <dbReference type="EMBL" id="QPM90957.1"/>
    </source>
</evidence>
<dbReference type="OrthoDB" id="9803892at2"/>
<dbReference type="NCBIfam" id="TIGR01214">
    <property type="entry name" value="rmlD"/>
    <property type="match status" value="1"/>
</dbReference>
<reference evidence="8 9" key="1">
    <citation type="submission" date="2020-08" db="EMBL/GenBank/DDBJ databases">
        <title>Genome sequence of Rhodobacteraceae bacterium Lw-13e.</title>
        <authorList>
            <person name="Poehlein A."/>
            <person name="Wolter L."/>
            <person name="Daniel R."/>
            <person name="Brinkhoff T."/>
        </authorList>
    </citation>
    <scope>NUCLEOTIDE SEQUENCE [LARGE SCALE GENOMIC DNA]</scope>
    <source>
        <strain evidence="8 9">Lw-13e</strain>
    </source>
</reference>
<gene>
    <name evidence="8" type="primary">rmlD</name>
    <name evidence="8" type="ORF">PSAL_022000</name>
</gene>
<evidence type="ECO:0000259" key="7">
    <source>
        <dbReference type="Pfam" id="PF04321"/>
    </source>
</evidence>
<accession>A0A418SKV0</accession>
<dbReference type="InterPro" id="IPR029903">
    <property type="entry name" value="RmlD-like-bd"/>
</dbReference>
<comment type="pathway">
    <text evidence="1 6">Carbohydrate biosynthesis; dTDP-L-rhamnose biosynthesis.</text>
</comment>
<evidence type="ECO:0000256" key="5">
    <source>
        <dbReference type="ARBA" id="ARBA00048200"/>
    </source>
</evidence>
<dbReference type="InterPro" id="IPR036291">
    <property type="entry name" value="NAD(P)-bd_dom_sf"/>
</dbReference>
<evidence type="ECO:0000256" key="6">
    <source>
        <dbReference type="RuleBase" id="RU364082"/>
    </source>
</evidence>
<comment type="similarity">
    <text evidence="2 6">Belongs to the dTDP-4-dehydrorhamnose reductase family.</text>
</comment>
<dbReference type="Gene3D" id="3.90.25.10">
    <property type="entry name" value="UDP-galactose 4-epimerase, domain 1"/>
    <property type="match status" value="1"/>
</dbReference>
<dbReference type="EMBL" id="CP060436">
    <property type="protein sequence ID" value="QPM90957.1"/>
    <property type="molecule type" value="Genomic_DNA"/>
</dbReference>
<keyword evidence="6" id="KW-0521">NADP</keyword>
<evidence type="ECO:0000256" key="4">
    <source>
        <dbReference type="ARBA" id="ARBA00017099"/>
    </source>
</evidence>
<evidence type="ECO:0000313" key="9">
    <source>
        <dbReference type="Proteomes" id="UP000283786"/>
    </source>
</evidence>
<dbReference type="Pfam" id="PF04321">
    <property type="entry name" value="RmlD_sub_bind"/>
    <property type="match status" value="1"/>
</dbReference>
<dbReference type="PANTHER" id="PTHR10491">
    <property type="entry name" value="DTDP-4-DEHYDRORHAMNOSE REDUCTASE"/>
    <property type="match status" value="1"/>
</dbReference>
<comment type="function">
    <text evidence="6">Catalyzes the reduction of dTDP-6-deoxy-L-lyxo-4-hexulose to yield dTDP-L-rhamnose.</text>
</comment>
<organism evidence="8 9">
    <name type="scientific">Pseudooceanicola algae</name>
    <dbReference type="NCBI Taxonomy" id="1537215"/>
    <lineage>
        <taxon>Bacteria</taxon>
        <taxon>Pseudomonadati</taxon>
        <taxon>Pseudomonadota</taxon>
        <taxon>Alphaproteobacteria</taxon>
        <taxon>Rhodobacterales</taxon>
        <taxon>Paracoccaceae</taxon>
        <taxon>Pseudooceanicola</taxon>
    </lineage>
</organism>